<organism evidence="3 4">
    <name type="scientific">Streptococcus bovimastitidis</name>
    <dbReference type="NCBI Taxonomy" id="1856638"/>
    <lineage>
        <taxon>Bacteria</taxon>
        <taxon>Bacillati</taxon>
        <taxon>Bacillota</taxon>
        <taxon>Bacilli</taxon>
        <taxon>Lactobacillales</taxon>
        <taxon>Streptococcaceae</taxon>
        <taxon>Streptococcus</taxon>
    </lineage>
</organism>
<evidence type="ECO:0000259" key="1">
    <source>
        <dbReference type="Pfam" id="PF06054"/>
    </source>
</evidence>
<feature type="domain" description="Competence protein CoiA-like N-terminal" evidence="2">
    <location>
        <begin position="22"/>
        <end position="55"/>
    </location>
</feature>
<dbReference type="STRING" id="1856638.A9Q68_00805"/>
<dbReference type="PIRSF" id="PIRSF007487">
    <property type="entry name" value="Competence-induced_CoiA_bac"/>
    <property type="match status" value="1"/>
</dbReference>
<keyword evidence="4" id="KW-1185">Reference proteome</keyword>
<accession>A0A1L8MMX7</accession>
<dbReference type="Pfam" id="PF25164">
    <property type="entry name" value="CoiA_N"/>
    <property type="match status" value="1"/>
</dbReference>
<dbReference type="Pfam" id="PF06054">
    <property type="entry name" value="CoiA_nuc"/>
    <property type="match status" value="1"/>
</dbReference>
<dbReference type="InterPro" id="IPR010330">
    <property type="entry name" value="CoiA_nuc"/>
</dbReference>
<proteinExistence type="predicted"/>
<dbReference type="EMBL" id="LZDD01000001">
    <property type="protein sequence ID" value="OJF72112.1"/>
    <property type="molecule type" value="Genomic_DNA"/>
</dbReference>
<dbReference type="OrthoDB" id="3784230at2"/>
<protein>
    <submittedName>
        <fullName evidence="3">Competence protein CoiA</fullName>
    </submittedName>
</protein>
<evidence type="ECO:0000259" key="2">
    <source>
        <dbReference type="Pfam" id="PF25164"/>
    </source>
</evidence>
<sequence>MLKALDSDGKIFCLLDGLPVSGAYFCPLCRGKLCFKNGKIMRPHFAHLRVGNCHYAWENESEEHLSLKALIYRNLRPFHQVEIEKYLDDCEQVADLLVNNRLALEVQCSTLAIERLRERTLAYQKEGIHVLWLLGKSLWLGRKLSQLKRQFLLYSRSIGFYLWELDLEKESIRLKYLIHEDYFGNVFYQIREFSLKADLLKILRLPFLDQFVEPMTLEMPKNLLVEIQKALRRKNPYWLKEQENAYLRGDNILMKKAEYFYPFLHPPQSEIGFCQIDQDYLKDADKYFSYYKNIKNKQVQTLYPPRFYDKMEVRKF</sequence>
<dbReference type="InterPro" id="IPR057253">
    <property type="entry name" value="CoiA-like_N"/>
</dbReference>
<evidence type="ECO:0000313" key="3">
    <source>
        <dbReference type="EMBL" id="OJF72112.1"/>
    </source>
</evidence>
<dbReference type="RefSeq" id="WP_071792769.1">
    <property type="nucleotide sequence ID" value="NZ_LZDD01000001.1"/>
</dbReference>
<comment type="caution">
    <text evidence="3">The sequence shown here is derived from an EMBL/GenBank/DDBJ whole genome shotgun (WGS) entry which is preliminary data.</text>
</comment>
<gene>
    <name evidence="3" type="ORF">A9Q68_00805</name>
</gene>
<name>A0A1L8MMX7_9STRE</name>
<dbReference type="AlphaFoldDB" id="A0A1L8MMX7"/>
<dbReference type="Proteomes" id="UP000182015">
    <property type="component" value="Unassembled WGS sequence"/>
</dbReference>
<dbReference type="InterPro" id="IPR021176">
    <property type="entry name" value="Competence-induced_CoiA"/>
</dbReference>
<feature type="domain" description="Competence protein CoiA nuclease-like" evidence="1">
    <location>
        <begin position="60"/>
        <end position="196"/>
    </location>
</feature>
<evidence type="ECO:0000313" key="4">
    <source>
        <dbReference type="Proteomes" id="UP000182015"/>
    </source>
</evidence>
<reference evidence="4" key="1">
    <citation type="submission" date="2016-06" db="EMBL/GenBank/DDBJ databases">
        <authorList>
            <person name="de Vries S.P.W."/>
            <person name="Hadjirin N.F."/>
            <person name="Lay E.M."/>
            <person name="Zadoks R.N."/>
            <person name="Peacock S.J."/>
            <person name="Parkhill J."/>
            <person name="Grant A.J."/>
            <person name="Mcdougall S."/>
            <person name="Holmes M.A."/>
        </authorList>
    </citation>
    <scope>NUCLEOTIDE SEQUENCE [LARGE SCALE GENOMIC DNA]</scope>
    <source>
        <strain evidence="4">NZ1587</strain>
    </source>
</reference>